<dbReference type="EMBL" id="RPEM01000006">
    <property type="protein sequence ID" value="TGD43370.1"/>
    <property type="molecule type" value="Genomic_DNA"/>
</dbReference>
<comment type="caution">
    <text evidence="4">The sequence shown here is derived from an EMBL/GenBank/DDBJ whole genome shotgun (WGS) entry which is preliminary data.</text>
</comment>
<dbReference type="Gene3D" id="3.40.50.2300">
    <property type="match status" value="1"/>
</dbReference>
<dbReference type="Pfam" id="PF00072">
    <property type="entry name" value="Response_reg"/>
    <property type="match status" value="1"/>
</dbReference>
<keyword evidence="2" id="KW-0597">Phosphoprotein</keyword>
<name>A0ABY2KLK8_9RHOB</name>
<evidence type="ECO:0000313" key="5">
    <source>
        <dbReference type="Proteomes" id="UP000297741"/>
    </source>
</evidence>
<dbReference type="InterPro" id="IPR001932">
    <property type="entry name" value="PPM-type_phosphatase-like_dom"/>
</dbReference>
<dbReference type="SUPFAM" id="SSF52172">
    <property type="entry name" value="CheY-like"/>
    <property type="match status" value="1"/>
</dbReference>
<dbReference type="Gene3D" id="3.60.40.10">
    <property type="entry name" value="PPM-type phosphatase domain"/>
    <property type="match status" value="1"/>
</dbReference>
<evidence type="ECO:0000259" key="3">
    <source>
        <dbReference type="PROSITE" id="PS50110"/>
    </source>
</evidence>
<gene>
    <name evidence="4" type="ORF">EEB11_10395</name>
</gene>
<dbReference type="CDD" id="cd17574">
    <property type="entry name" value="REC_OmpR"/>
    <property type="match status" value="1"/>
</dbReference>
<keyword evidence="5" id="KW-1185">Reference proteome</keyword>
<sequence>MSLTTLNSPDLPEEAAVAVRPLQVLVVDDSKAQRMLLIAALSRWGYAVQEAESGEAALLACRTEVFDIILSDWMMDGMSGLDLCAAFRALGQEGYAYFILLTSKSGKEEIATGLESGADDFLTKPVSAHELHARLRAGERIVSMHKELVQKNRLLGATLTELQRAQQIVDRDLIEARKLQQALVRDRCRDWGRGAATLFLRTSGPVGGDLAGFFELDAAVVALYSLDVSGHGVASAMITARLAGYLSGSDPDQNIALQRRADGVFDRLLPEQVAARFNRTMLEDLQVDQYFTMAYAQVDLNSGAVAMVQAGHPYPRILRADGRIDRLGSGGLPIGLLPDAEHDPVMAQLFPGDRLLLVSDGLTECPSRSGDELGDDGLDALIRANSALDSRQLLDALIWDLAAHLGSEDFPDDVSGLIFDYRG</sequence>
<dbReference type="InterPro" id="IPR036457">
    <property type="entry name" value="PPM-type-like_dom_sf"/>
</dbReference>
<evidence type="ECO:0000256" key="2">
    <source>
        <dbReference type="PROSITE-ProRule" id="PRU00169"/>
    </source>
</evidence>
<dbReference type="InterPro" id="IPR052016">
    <property type="entry name" value="Bact_Sigma-Reg"/>
</dbReference>
<protein>
    <submittedName>
        <fullName evidence="4">Fused response regulator/phosphatase</fullName>
    </submittedName>
</protein>
<proteinExistence type="predicted"/>
<keyword evidence="1" id="KW-0378">Hydrolase</keyword>
<dbReference type="InterPro" id="IPR001789">
    <property type="entry name" value="Sig_transdc_resp-reg_receiver"/>
</dbReference>
<dbReference type="PANTHER" id="PTHR43156">
    <property type="entry name" value="STAGE II SPORULATION PROTEIN E-RELATED"/>
    <property type="match status" value="1"/>
</dbReference>
<dbReference type="InterPro" id="IPR011006">
    <property type="entry name" value="CheY-like_superfamily"/>
</dbReference>
<evidence type="ECO:0000256" key="1">
    <source>
        <dbReference type="ARBA" id="ARBA00022801"/>
    </source>
</evidence>
<dbReference type="SMART" id="SM00331">
    <property type="entry name" value="PP2C_SIG"/>
    <property type="match status" value="1"/>
</dbReference>
<dbReference type="RefSeq" id="WP_135431042.1">
    <property type="nucleotide sequence ID" value="NZ_RPEM01000006.1"/>
</dbReference>
<feature type="modified residue" description="4-aspartylphosphate" evidence="2">
    <location>
        <position position="72"/>
    </location>
</feature>
<dbReference type="Pfam" id="PF07228">
    <property type="entry name" value="SpoIIE"/>
    <property type="match status" value="1"/>
</dbReference>
<feature type="domain" description="Response regulatory" evidence="3">
    <location>
        <begin position="23"/>
        <end position="139"/>
    </location>
</feature>
<evidence type="ECO:0000313" key="4">
    <source>
        <dbReference type="EMBL" id="TGD43370.1"/>
    </source>
</evidence>
<dbReference type="SUPFAM" id="SSF81606">
    <property type="entry name" value="PP2C-like"/>
    <property type="match status" value="1"/>
</dbReference>
<reference evidence="4 5" key="1">
    <citation type="submission" date="2018-11" db="EMBL/GenBank/DDBJ databases">
        <title>Tabrizicola sp. isolated from sediment of alpine lake.</title>
        <authorList>
            <person name="Liu Z."/>
        </authorList>
    </citation>
    <scope>NUCLEOTIDE SEQUENCE [LARGE SCALE GENOMIC DNA]</scope>
    <source>
        <strain evidence="4 5">DRYC-M-16</strain>
    </source>
</reference>
<dbReference type="Proteomes" id="UP000297741">
    <property type="component" value="Unassembled WGS sequence"/>
</dbReference>
<organism evidence="4 5">
    <name type="scientific">Pseudotabrizicola sediminis</name>
    <dbReference type="NCBI Taxonomy" id="2486418"/>
    <lineage>
        <taxon>Bacteria</taxon>
        <taxon>Pseudomonadati</taxon>
        <taxon>Pseudomonadota</taxon>
        <taxon>Alphaproteobacteria</taxon>
        <taxon>Rhodobacterales</taxon>
        <taxon>Paracoccaceae</taxon>
        <taxon>Pseudotabrizicola</taxon>
    </lineage>
</organism>
<dbReference type="SMART" id="SM00448">
    <property type="entry name" value="REC"/>
    <property type="match status" value="1"/>
</dbReference>
<accession>A0ABY2KLK8</accession>
<dbReference type="PROSITE" id="PS50110">
    <property type="entry name" value="RESPONSE_REGULATORY"/>
    <property type="match status" value="1"/>
</dbReference>
<dbReference type="PANTHER" id="PTHR43156:SF2">
    <property type="entry name" value="STAGE II SPORULATION PROTEIN E"/>
    <property type="match status" value="1"/>
</dbReference>